<evidence type="ECO:0000313" key="6">
    <source>
        <dbReference type="Proteomes" id="UP001595751"/>
    </source>
</evidence>
<accession>A0ABV7ZM56</accession>
<dbReference type="SUPFAM" id="SSF50494">
    <property type="entry name" value="Trypsin-like serine proteases"/>
    <property type="match status" value="1"/>
</dbReference>
<dbReference type="SMART" id="SM00020">
    <property type="entry name" value="Tryp_SPc"/>
    <property type="match status" value="1"/>
</dbReference>
<feature type="domain" description="Peptidase S1" evidence="4">
    <location>
        <begin position="26"/>
        <end position="248"/>
    </location>
</feature>
<dbReference type="InterPro" id="IPR043504">
    <property type="entry name" value="Peptidase_S1_PA_chymotrypsin"/>
</dbReference>
<organism evidence="5 6">
    <name type="scientific">Corynebacterium hansenii</name>
    <dbReference type="NCBI Taxonomy" id="394964"/>
    <lineage>
        <taxon>Bacteria</taxon>
        <taxon>Bacillati</taxon>
        <taxon>Actinomycetota</taxon>
        <taxon>Actinomycetes</taxon>
        <taxon>Mycobacteriales</taxon>
        <taxon>Corynebacteriaceae</taxon>
        <taxon>Corynebacterium</taxon>
    </lineage>
</organism>
<feature type="signal peptide" evidence="3">
    <location>
        <begin position="1"/>
        <end position="25"/>
    </location>
</feature>
<feature type="chain" id="PRO_5046949314" evidence="3">
    <location>
        <begin position="26"/>
        <end position="289"/>
    </location>
</feature>
<comment type="caution">
    <text evidence="5">The sequence shown here is derived from an EMBL/GenBank/DDBJ whole genome shotgun (WGS) entry which is preliminary data.</text>
</comment>
<keyword evidence="3" id="KW-0732">Signal</keyword>
<evidence type="ECO:0000256" key="1">
    <source>
        <dbReference type="ARBA" id="ARBA00007664"/>
    </source>
</evidence>
<dbReference type="PANTHER" id="PTHR24276:SF98">
    <property type="entry name" value="FI18310P1-RELATED"/>
    <property type="match status" value="1"/>
</dbReference>
<evidence type="ECO:0000313" key="5">
    <source>
        <dbReference type="EMBL" id="MFC3849215.1"/>
    </source>
</evidence>
<dbReference type="InterPro" id="IPR001254">
    <property type="entry name" value="Trypsin_dom"/>
</dbReference>
<dbReference type="RefSeq" id="WP_290291097.1">
    <property type="nucleotide sequence ID" value="NZ_CP047211.1"/>
</dbReference>
<dbReference type="EC" id="3.4.21.-" evidence="5"/>
<dbReference type="InterPro" id="IPR009003">
    <property type="entry name" value="Peptidase_S1_PA"/>
</dbReference>
<dbReference type="Proteomes" id="UP001595751">
    <property type="component" value="Unassembled WGS sequence"/>
</dbReference>
<sequence>MLRRVTTSVVAAAALIGVAAAPANALVFGSFDGPPAERDAVVRIHMLNKDGIAECTGTAVTKQWVLTAQHCIEGLARDAQGRISGTVTTKEGRLGNEENTFQVNEAHSALETNPALGDVALLHVTRDLNVEPVGIDFNNVSNQQGSAYGWSTLGMGATGRLPRTDIDIKTKEQHPLYKSSEAYVTTSKRPAQLQQGDSGGPLFVNGKVAGVLSVGIGSITNPVNISGTYMHASMDVPGLQEWINNLLGTDPGTEPGDDPEVPGGGSIIPLLPVIPGTAEIINIVGAGSL</sequence>
<dbReference type="EMBL" id="JBHRZN010000001">
    <property type="protein sequence ID" value="MFC3849215.1"/>
    <property type="molecule type" value="Genomic_DNA"/>
</dbReference>
<dbReference type="GO" id="GO:0016787">
    <property type="term" value="F:hydrolase activity"/>
    <property type="evidence" value="ECO:0007669"/>
    <property type="project" value="UniProtKB-KW"/>
</dbReference>
<dbReference type="Pfam" id="PF00089">
    <property type="entry name" value="Trypsin"/>
    <property type="match status" value="1"/>
</dbReference>
<name>A0ABV7ZM56_9CORY</name>
<gene>
    <name evidence="5" type="ORF">ACFORJ_03410</name>
</gene>
<dbReference type="Gene3D" id="2.40.10.10">
    <property type="entry name" value="Trypsin-like serine proteases"/>
    <property type="match status" value="1"/>
</dbReference>
<dbReference type="InterPro" id="IPR050430">
    <property type="entry name" value="Peptidase_S1"/>
</dbReference>
<keyword evidence="5" id="KW-0378">Hydrolase</keyword>
<dbReference type="PROSITE" id="PS50240">
    <property type="entry name" value="TRYPSIN_DOM"/>
    <property type="match status" value="1"/>
</dbReference>
<evidence type="ECO:0000256" key="3">
    <source>
        <dbReference type="SAM" id="SignalP"/>
    </source>
</evidence>
<comment type="similarity">
    <text evidence="1">Belongs to the peptidase S1 family.</text>
</comment>
<reference evidence="6" key="1">
    <citation type="journal article" date="2019" name="Int. J. Syst. Evol. Microbiol.">
        <title>The Global Catalogue of Microorganisms (GCM) 10K type strain sequencing project: providing services to taxonomists for standard genome sequencing and annotation.</title>
        <authorList>
            <consortium name="The Broad Institute Genomics Platform"/>
            <consortium name="The Broad Institute Genome Sequencing Center for Infectious Disease"/>
            <person name="Wu L."/>
            <person name="Ma J."/>
        </authorList>
    </citation>
    <scope>NUCLEOTIDE SEQUENCE [LARGE SCALE GENOMIC DNA]</scope>
    <source>
        <strain evidence="6">CCUG 53252</strain>
    </source>
</reference>
<protein>
    <submittedName>
        <fullName evidence="5">Trypsin-like serine protease</fullName>
        <ecNumber evidence="5">3.4.21.-</ecNumber>
    </submittedName>
</protein>
<evidence type="ECO:0000256" key="2">
    <source>
        <dbReference type="ARBA" id="ARBA00023157"/>
    </source>
</evidence>
<evidence type="ECO:0000259" key="4">
    <source>
        <dbReference type="PROSITE" id="PS50240"/>
    </source>
</evidence>
<proteinExistence type="inferred from homology"/>
<keyword evidence="2" id="KW-1015">Disulfide bond</keyword>
<dbReference type="PRINTS" id="PR00722">
    <property type="entry name" value="CHYMOTRYPSIN"/>
</dbReference>
<keyword evidence="6" id="KW-1185">Reference proteome</keyword>
<dbReference type="PANTHER" id="PTHR24276">
    <property type="entry name" value="POLYSERASE-RELATED"/>
    <property type="match status" value="1"/>
</dbReference>
<dbReference type="InterPro" id="IPR001314">
    <property type="entry name" value="Peptidase_S1A"/>
</dbReference>